<dbReference type="EMBL" id="JBHTAT010000004">
    <property type="protein sequence ID" value="MFC7257188.1"/>
    <property type="molecule type" value="Genomic_DNA"/>
</dbReference>
<evidence type="ECO:0000313" key="2">
    <source>
        <dbReference type="Proteomes" id="UP001596434"/>
    </source>
</evidence>
<organism evidence="1 2">
    <name type="scientific">Haloplanus litoreus</name>
    <dbReference type="NCBI Taxonomy" id="767515"/>
    <lineage>
        <taxon>Archaea</taxon>
        <taxon>Methanobacteriati</taxon>
        <taxon>Methanobacteriota</taxon>
        <taxon>Stenosarchaea group</taxon>
        <taxon>Halobacteria</taxon>
        <taxon>Halobacteriales</taxon>
        <taxon>Haloferacaceae</taxon>
        <taxon>Haloplanus</taxon>
    </lineage>
</organism>
<proteinExistence type="predicted"/>
<evidence type="ECO:0000313" key="1">
    <source>
        <dbReference type="EMBL" id="MFC7257188.1"/>
    </source>
</evidence>
<dbReference type="GeneID" id="96955480"/>
<keyword evidence="2" id="KW-1185">Reference proteome</keyword>
<gene>
    <name evidence="1" type="ORF">ACFQKE_18165</name>
</gene>
<comment type="caution">
    <text evidence="1">The sequence shown here is derived from an EMBL/GenBank/DDBJ whole genome shotgun (WGS) entry which is preliminary data.</text>
</comment>
<dbReference type="RefSeq" id="WP_340696239.1">
    <property type="nucleotide sequence ID" value="NZ_JBHTAT010000004.1"/>
</dbReference>
<dbReference type="Proteomes" id="UP001596434">
    <property type="component" value="Unassembled WGS sequence"/>
</dbReference>
<name>A0ABD6A2K1_9EURY</name>
<reference evidence="1 2" key="1">
    <citation type="journal article" date="2019" name="Int. J. Syst. Evol. Microbiol.">
        <title>The Global Catalogue of Microorganisms (GCM) 10K type strain sequencing project: providing services to taxonomists for standard genome sequencing and annotation.</title>
        <authorList>
            <consortium name="The Broad Institute Genomics Platform"/>
            <consortium name="The Broad Institute Genome Sequencing Center for Infectious Disease"/>
            <person name="Wu L."/>
            <person name="Ma J."/>
        </authorList>
    </citation>
    <scope>NUCLEOTIDE SEQUENCE [LARGE SCALE GENOMIC DNA]</scope>
    <source>
        <strain evidence="1 2">GX21</strain>
    </source>
</reference>
<sequence length="41" mass="4426">MQPQSILRTDVVLVTPFGTLLSVTPDFDLPRPAVVLDESAS</sequence>
<accession>A0ABD6A2K1</accession>
<protein>
    <submittedName>
        <fullName evidence="1">Uncharacterized protein</fullName>
    </submittedName>
</protein>
<dbReference type="AlphaFoldDB" id="A0ABD6A2K1"/>